<dbReference type="InterPro" id="IPR000531">
    <property type="entry name" value="Beta-barrel_TonB"/>
</dbReference>
<dbReference type="InterPro" id="IPR039426">
    <property type="entry name" value="TonB-dep_rcpt-like"/>
</dbReference>
<dbReference type="PANTHER" id="PTHR32552">
    <property type="entry name" value="FERRICHROME IRON RECEPTOR-RELATED"/>
    <property type="match status" value="1"/>
</dbReference>
<dbReference type="InterPro" id="IPR036942">
    <property type="entry name" value="Beta-barrel_TonB_sf"/>
</dbReference>
<keyword evidence="3" id="KW-0410">Iron transport</keyword>
<evidence type="ECO:0000256" key="2">
    <source>
        <dbReference type="ARBA" id="ARBA00022448"/>
    </source>
</evidence>
<evidence type="ECO:0000256" key="6">
    <source>
        <dbReference type="ARBA" id="ARBA00023065"/>
    </source>
</evidence>
<keyword evidence="7" id="KW-0798">TonB box</keyword>
<dbReference type="GO" id="GO:0006826">
    <property type="term" value="P:iron ion transport"/>
    <property type="evidence" value="ECO:0007669"/>
    <property type="project" value="UniProtKB-KW"/>
</dbReference>
<keyword evidence="8" id="KW-0472">Membrane</keyword>
<comment type="subcellular location">
    <subcellularLocation>
        <location evidence="1">Cell outer membrane</location>
        <topology evidence="1">Multi-pass membrane protein</topology>
    </subcellularLocation>
</comment>
<evidence type="ECO:0000256" key="4">
    <source>
        <dbReference type="ARBA" id="ARBA00022692"/>
    </source>
</evidence>
<protein>
    <recommendedName>
        <fullName evidence="10">TonB-dependent receptor-like beta-barrel domain-containing protein</fullName>
    </recommendedName>
</protein>
<keyword evidence="2" id="KW-0813">Transport</keyword>
<dbReference type="EMBL" id="UINC01169690">
    <property type="protein sequence ID" value="SVD73355.1"/>
    <property type="molecule type" value="Genomic_DNA"/>
</dbReference>
<sequence length="269" mass="30031">NFIIPAVGEGDGLIRRASGQTHIDGCLHPLSAGAYVPGGIDCFGSAVSDDDPLTAEINEVGDFSRESSGITLTFNWQRGDYEFVNIIDYTKVEKYYYEDTDGTPARTFEFYQDVDSWQLSEEFRVHWEGETSRWVAGLYYLHIEGDYGSGVTLPESLAFSISNEYSNETDSWAVFAQGEWDLSPDLTLIAGIRYTDDEKDASFEPAGCEFAIFGDPDCSLLLLPLLGFAGTSVQELGYDLNRSEDEISGVLELDYHLNEDVMWYGKITR</sequence>
<dbReference type="GO" id="GO:0009279">
    <property type="term" value="C:cell outer membrane"/>
    <property type="evidence" value="ECO:0007669"/>
    <property type="project" value="UniProtKB-SubCell"/>
</dbReference>
<dbReference type="Gene3D" id="2.40.170.20">
    <property type="entry name" value="TonB-dependent receptor, beta-barrel domain"/>
    <property type="match status" value="1"/>
</dbReference>
<evidence type="ECO:0000259" key="10">
    <source>
        <dbReference type="Pfam" id="PF00593"/>
    </source>
</evidence>
<keyword evidence="6" id="KW-0406">Ion transport</keyword>
<organism evidence="11">
    <name type="scientific">marine metagenome</name>
    <dbReference type="NCBI Taxonomy" id="408172"/>
    <lineage>
        <taxon>unclassified sequences</taxon>
        <taxon>metagenomes</taxon>
        <taxon>ecological metagenomes</taxon>
    </lineage>
</organism>
<evidence type="ECO:0000256" key="8">
    <source>
        <dbReference type="ARBA" id="ARBA00023136"/>
    </source>
</evidence>
<feature type="non-terminal residue" evidence="11">
    <location>
        <position position="269"/>
    </location>
</feature>
<evidence type="ECO:0000256" key="7">
    <source>
        <dbReference type="ARBA" id="ARBA00023077"/>
    </source>
</evidence>
<feature type="non-terminal residue" evidence="11">
    <location>
        <position position="1"/>
    </location>
</feature>
<evidence type="ECO:0000256" key="5">
    <source>
        <dbReference type="ARBA" id="ARBA00023004"/>
    </source>
</evidence>
<dbReference type="SUPFAM" id="SSF56935">
    <property type="entry name" value="Porins"/>
    <property type="match status" value="1"/>
</dbReference>
<evidence type="ECO:0000256" key="3">
    <source>
        <dbReference type="ARBA" id="ARBA00022496"/>
    </source>
</evidence>
<evidence type="ECO:0000256" key="9">
    <source>
        <dbReference type="ARBA" id="ARBA00023237"/>
    </source>
</evidence>
<accession>A0A382XRU1</accession>
<gene>
    <name evidence="11" type="ORF">METZ01_LOCUS426209</name>
</gene>
<reference evidence="11" key="1">
    <citation type="submission" date="2018-05" db="EMBL/GenBank/DDBJ databases">
        <authorList>
            <person name="Lanie J.A."/>
            <person name="Ng W.-L."/>
            <person name="Kazmierczak K.M."/>
            <person name="Andrzejewski T.M."/>
            <person name="Davidsen T.M."/>
            <person name="Wayne K.J."/>
            <person name="Tettelin H."/>
            <person name="Glass J.I."/>
            <person name="Rusch D."/>
            <person name="Podicherti R."/>
            <person name="Tsui H.-C.T."/>
            <person name="Winkler M.E."/>
        </authorList>
    </citation>
    <scope>NUCLEOTIDE SEQUENCE</scope>
</reference>
<evidence type="ECO:0000313" key="11">
    <source>
        <dbReference type="EMBL" id="SVD73355.1"/>
    </source>
</evidence>
<dbReference type="AlphaFoldDB" id="A0A382XRU1"/>
<keyword evidence="4" id="KW-0812">Transmembrane</keyword>
<feature type="domain" description="TonB-dependent receptor-like beta-barrel" evidence="10">
    <location>
        <begin position="62"/>
        <end position="269"/>
    </location>
</feature>
<evidence type="ECO:0000256" key="1">
    <source>
        <dbReference type="ARBA" id="ARBA00004571"/>
    </source>
</evidence>
<keyword evidence="9" id="KW-0998">Cell outer membrane</keyword>
<dbReference type="PANTHER" id="PTHR32552:SF81">
    <property type="entry name" value="TONB-DEPENDENT OUTER MEMBRANE RECEPTOR"/>
    <property type="match status" value="1"/>
</dbReference>
<dbReference type="Pfam" id="PF00593">
    <property type="entry name" value="TonB_dep_Rec_b-barrel"/>
    <property type="match status" value="1"/>
</dbReference>
<name>A0A382XRU1_9ZZZZ</name>
<keyword evidence="5" id="KW-0408">Iron</keyword>
<proteinExistence type="predicted"/>